<protein>
    <recommendedName>
        <fullName evidence="1">YhcG N-terminal domain-containing protein</fullName>
    </recommendedName>
</protein>
<reference evidence="2 3" key="1">
    <citation type="submission" date="2019-11" db="EMBL/GenBank/DDBJ databases">
        <title>Pedobacter sp. HMF7647 Genome sequencing and assembly.</title>
        <authorList>
            <person name="Kang H."/>
            <person name="Kim H."/>
            <person name="Joh K."/>
        </authorList>
    </citation>
    <scope>NUCLEOTIDE SEQUENCE [LARGE SCALE GENOMIC DNA]</scope>
    <source>
        <strain evidence="2 3">HMF7647</strain>
    </source>
</reference>
<dbReference type="Proteomes" id="UP000466586">
    <property type="component" value="Unassembled WGS sequence"/>
</dbReference>
<dbReference type="InterPro" id="IPR053148">
    <property type="entry name" value="PD-DEXK-like_domain"/>
</dbReference>
<name>A0A7K1Y515_9SPHI</name>
<dbReference type="InterPro" id="IPR041527">
    <property type="entry name" value="YhcG_N"/>
</dbReference>
<dbReference type="EMBL" id="WVHT01000001">
    <property type="protein sequence ID" value="MXV49500.1"/>
    <property type="molecule type" value="Genomic_DNA"/>
</dbReference>
<dbReference type="PANTHER" id="PTHR30547">
    <property type="entry name" value="UNCHARACTERIZED PROTEIN YHCG-RELATED"/>
    <property type="match status" value="1"/>
</dbReference>
<proteinExistence type="predicted"/>
<feature type="domain" description="YhcG N-terminal" evidence="1">
    <location>
        <begin position="2"/>
        <end position="69"/>
    </location>
</feature>
<gene>
    <name evidence="2" type="ORF">GS399_00830</name>
</gene>
<evidence type="ECO:0000259" key="1">
    <source>
        <dbReference type="Pfam" id="PF17761"/>
    </source>
</evidence>
<keyword evidence="3" id="KW-1185">Reference proteome</keyword>
<evidence type="ECO:0000313" key="2">
    <source>
        <dbReference type="EMBL" id="MXV49500.1"/>
    </source>
</evidence>
<dbReference type="PANTHER" id="PTHR30547:SF5">
    <property type="entry name" value="NUCLEASE YHCG-RELATED"/>
    <property type="match status" value="1"/>
</dbReference>
<dbReference type="AlphaFoldDB" id="A0A7K1Y515"/>
<evidence type="ECO:0000313" key="3">
    <source>
        <dbReference type="Proteomes" id="UP000466586"/>
    </source>
</evidence>
<sequence length="99" mass="11842">MKQLSEQLQPEFGSGFGHRQLELLRRFHRTFTIANALRSQLSWTQYRLLVRVEDPDKREFYEAEAVKNKVKPIDFLTFCLLVQNLLPLKYAKRIFSVRK</sequence>
<accession>A0A7K1Y515</accession>
<organism evidence="2 3">
    <name type="scientific">Hufsiella arboris</name>
    <dbReference type="NCBI Taxonomy" id="2695275"/>
    <lineage>
        <taxon>Bacteria</taxon>
        <taxon>Pseudomonadati</taxon>
        <taxon>Bacteroidota</taxon>
        <taxon>Sphingobacteriia</taxon>
        <taxon>Sphingobacteriales</taxon>
        <taxon>Sphingobacteriaceae</taxon>
        <taxon>Hufsiella</taxon>
    </lineage>
</organism>
<comment type="caution">
    <text evidence="2">The sequence shown here is derived from an EMBL/GenBank/DDBJ whole genome shotgun (WGS) entry which is preliminary data.</text>
</comment>
<dbReference type="Pfam" id="PF17761">
    <property type="entry name" value="DUF1016_N"/>
    <property type="match status" value="1"/>
</dbReference>